<organism evidence="2 3">
    <name type="scientific">Desmospora profundinema</name>
    <dbReference type="NCBI Taxonomy" id="1571184"/>
    <lineage>
        <taxon>Bacteria</taxon>
        <taxon>Bacillati</taxon>
        <taxon>Bacillota</taxon>
        <taxon>Bacilli</taxon>
        <taxon>Bacillales</taxon>
        <taxon>Thermoactinomycetaceae</taxon>
        <taxon>Desmospora</taxon>
    </lineage>
</organism>
<evidence type="ECO:0000313" key="3">
    <source>
        <dbReference type="Proteomes" id="UP001185012"/>
    </source>
</evidence>
<keyword evidence="3" id="KW-1185">Reference proteome</keyword>
<reference evidence="2 3" key="1">
    <citation type="submission" date="2023-07" db="EMBL/GenBank/DDBJ databases">
        <title>Genomic Encyclopedia of Type Strains, Phase IV (KMG-IV): sequencing the most valuable type-strain genomes for metagenomic binning, comparative biology and taxonomic classification.</title>
        <authorList>
            <person name="Goeker M."/>
        </authorList>
    </citation>
    <scope>NUCLEOTIDE SEQUENCE [LARGE SCALE GENOMIC DNA]</scope>
    <source>
        <strain evidence="2 3">DSM 45903</strain>
    </source>
</reference>
<dbReference type="Proteomes" id="UP001185012">
    <property type="component" value="Unassembled WGS sequence"/>
</dbReference>
<comment type="caution">
    <text evidence="2">The sequence shown here is derived from an EMBL/GenBank/DDBJ whole genome shotgun (WGS) entry which is preliminary data.</text>
</comment>
<evidence type="ECO:0000313" key="2">
    <source>
        <dbReference type="EMBL" id="MDR6225455.1"/>
    </source>
</evidence>
<dbReference type="RefSeq" id="WP_309864173.1">
    <property type="nucleotide sequence ID" value="NZ_JAVDQG010000003.1"/>
</dbReference>
<name>A0ABU1IL02_9BACL</name>
<dbReference type="InterPro" id="IPR007119">
    <property type="entry name" value="Phage_tail_spike_N"/>
</dbReference>
<gene>
    <name evidence="2" type="ORF">JOE21_001453</name>
</gene>
<dbReference type="InterPro" id="IPR010572">
    <property type="entry name" value="Tail_dom"/>
</dbReference>
<accession>A0ABU1IL02</accession>
<dbReference type="NCBIfam" id="TIGR01665">
    <property type="entry name" value="put_anti_recept"/>
    <property type="match status" value="1"/>
</dbReference>
<feature type="domain" description="Tail spike" evidence="1">
    <location>
        <begin position="135"/>
        <end position="358"/>
    </location>
</feature>
<protein>
    <submittedName>
        <fullName evidence="2">Phage minor structural protein</fullName>
    </submittedName>
</protein>
<sequence>MIEVCDLNLNPIGRIWDTWDNKQTNALNQSGEFEFSMAMESLEIESLSFRQNDALSFLQHQTFIRWEEGGRYWFTGQPYQIERSEESSGDRTAHVKCYGVMHHLSRYNVGVRSYSRTRAWVILQELLNLQPLIRLGTVEMAEEISIDFSREPLLDAIHALRDTLGGDIYVDPDELTLHWVRRQGDIGPEIRYQKNMGFIRFLSDTTEHFTRIIPLGAGEGENRVTIASVNGGVEYLEADTVRDYGVIEQVWEDERYKNPDTLRRAAQRRLEEHKHPSVAYETAMIDLSQWRDEWGERPYRGRVPEVGDEIRIHHPQMGLDIQERLVKVSRNWDEGKRHEIGIELSERKRTWADIVTGIQDRLKTTLYDRGFVFTANYALSHEIGGTETARLRFRLDSAITRINYARLFREGSEAEGETEDPLSSSITVTVNGTPVDSSNAVQRELEIGNYLQIGRWNTVDFRTNGSLQLDASLDIKSFFER</sequence>
<evidence type="ECO:0000259" key="1">
    <source>
        <dbReference type="Pfam" id="PF06605"/>
    </source>
</evidence>
<dbReference type="EMBL" id="JAVDQG010000003">
    <property type="protein sequence ID" value="MDR6225455.1"/>
    <property type="molecule type" value="Genomic_DNA"/>
</dbReference>
<proteinExistence type="predicted"/>
<dbReference type="Pfam" id="PF06605">
    <property type="entry name" value="Prophage_tail"/>
    <property type="match status" value="1"/>
</dbReference>